<evidence type="ECO:0000256" key="3">
    <source>
        <dbReference type="ARBA" id="ARBA00023082"/>
    </source>
</evidence>
<evidence type="ECO:0000259" key="5">
    <source>
        <dbReference type="Pfam" id="PF04542"/>
    </source>
</evidence>
<comment type="similarity">
    <text evidence="1">Belongs to the sigma-70 factor family. ECF subfamily.</text>
</comment>
<dbReference type="NCBIfam" id="TIGR02937">
    <property type="entry name" value="sigma70-ECF"/>
    <property type="match status" value="1"/>
</dbReference>
<dbReference type="InterPro" id="IPR013325">
    <property type="entry name" value="RNA_pol_sigma_r2"/>
</dbReference>
<dbReference type="Pfam" id="PF08281">
    <property type="entry name" value="Sigma70_r4_2"/>
    <property type="match status" value="1"/>
</dbReference>
<evidence type="ECO:0000256" key="2">
    <source>
        <dbReference type="ARBA" id="ARBA00023015"/>
    </source>
</evidence>
<feature type="domain" description="RNA polymerase sigma factor 70 region 4 type 2" evidence="6">
    <location>
        <begin position="111"/>
        <end position="161"/>
    </location>
</feature>
<evidence type="ECO:0000256" key="4">
    <source>
        <dbReference type="ARBA" id="ARBA00023163"/>
    </source>
</evidence>
<organism evidence="8 9">
    <name type="scientific">Gluconacetobacter liquefaciens</name>
    <name type="common">Acetobacter liquefaciens</name>
    <dbReference type="NCBI Taxonomy" id="89584"/>
    <lineage>
        <taxon>Bacteria</taxon>
        <taxon>Pseudomonadati</taxon>
        <taxon>Pseudomonadota</taxon>
        <taxon>Alphaproteobacteria</taxon>
        <taxon>Acetobacterales</taxon>
        <taxon>Acetobacteraceae</taxon>
        <taxon>Gluconacetobacter</taxon>
    </lineage>
</organism>
<dbReference type="InterPro" id="IPR013249">
    <property type="entry name" value="RNA_pol_sigma70_r4_t2"/>
</dbReference>
<keyword evidence="9" id="KW-1185">Reference proteome</keyword>
<dbReference type="SUPFAM" id="SSF88659">
    <property type="entry name" value="Sigma3 and sigma4 domains of RNA polymerase sigma factors"/>
    <property type="match status" value="1"/>
</dbReference>
<dbReference type="AlphaFoldDB" id="A0A370G3W5"/>
<gene>
    <name evidence="8" type="ORF">C7453_10844</name>
    <name evidence="7" type="ORF">HLH32_12620</name>
</gene>
<dbReference type="InterPro" id="IPR039425">
    <property type="entry name" value="RNA_pol_sigma-70-like"/>
</dbReference>
<dbReference type="InterPro" id="IPR007627">
    <property type="entry name" value="RNA_pol_sigma70_r2"/>
</dbReference>
<dbReference type="Gene3D" id="1.10.1740.10">
    <property type="match status" value="1"/>
</dbReference>
<evidence type="ECO:0000256" key="1">
    <source>
        <dbReference type="ARBA" id="ARBA00010641"/>
    </source>
</evidence>
<comment type="caution">
    <text evidence="8">The sequence shown here is derived from an EMBL/GenBank/DDBJ whole genome shotgun (WGS) entry which is preliminary data.</text>
</comment>
<dbReference type="InterPro" id="IPR013324">
    <property type="entry name" value="RNA_pol_sigma_r3/r4-like"/>
</dbReference>
<evidence type="ECO:0000259" key="6">
    <source>
        <dbReference type="Pfam" id="PF08281"/>
    </source>
</evidence>
<dbReference type="RefSeq" id="WP_170143225.1">
    <property type="nucleotide sequence ID" value="NZ_BJMI01000017.1"/>
</dbReference>
<dbReference type="EMBL" id="JABEQI010000007">
    <property type="protein sequence ID" value="MBB2187211.1"/>
    <property type="molecule type" value="Genomic_DNA"/>
</dbReference>
<dbReference type="PANTHER" id="PTHR43133:SF63">
    <property type="entry name" value="RNA POLYMERASE SIGMA FACTOR FECI-RELATED"/>
    <property type="match status" value="1"/>
</dbReference>
<dbReference type="Pfam" id="PF04542">
    <property type="entry name" value="Sigma70_r2"/>
    <property type="match status" value="1"/>
</dbReference>
<name>A0A370G3W5_GLULI</name>
<dbReference type="GO" id="GO:0003677">
    <property type="term" value="F:DNA binding"/>
    <property type="evidence" value="ECO:0007669"/>
    <property type="project" value="InterPro"/>
</dbReference>
<keyword evidence="2" id="KW-0805">Transcription regulation</keyword>
<keyword evidence="4" id="KW-0804">Transcription</keyword>
<dbReference type="GO" id="GO:0016987">
    <property type="term" value="F:sigma factor activity"/>
    <property type="evidence" value="ECO:0007669"/>
    <property type="project" value="UniProtKB-KW"/>
</dbReference>
<evidence type="ECO:0000313" key="8">
    <source>
        <dbReference type="EMBL" id="RDI36753.1"/>
    </source>
</evidence>
<evidence type="ECO:0000313" key="7">
    <source>
        <dbReference type="EMBL" id="MBB2187211.1"/>
    </source>
</evidence>
<protein>
    <submittedName>
        <fullName evidence="8">RNA polymerase sigma-70 factor (ECF subfamily)</fullName>
    </submittedName>
    <submittedName>
        <fullName evidence="7">Sigma-70 family RNA polymerase sigma factor</fullName>
    </submittedName>
</protein>
<dbReference type="Gene3D" id="1.10.10.10">
    <property type="entry name" value="Winged helix-like DNA-binding domain superfamily/Winged helix DNA-binding domain"/>
    <property type="match status" value="1"/>
</dbReference>
<feature type="domain" description="RNA polymerase sigma-70 region 2" evidence="5">
    <location>
        <begin position="13"/>
        <end position="72"/>
    </location>
</feature>
<reference evidence="7 10" key="2">
    <citation type="submission" date="2020-04" db="EMBL/GenBank/DDBJ databases">
        <title>Description of novel Gluconacetobacter.</title>
        <authorList>
            <person name="Sombolestani A."/>
        </authorList>
    </citation>
    <scope>NUCLEOTIDE SEQUENCE [LARGE SCALE GENOMIC DNA]</scope>
    <source>
        <strain evidence="7 10">LMG 1382</strain>
    </source>
</reference>
<dbReference type="InterPro" id="IPR036388">
    <property type="entry name" value="WH-like_DNA-bd_sf"/>
</dbReference>
<dbReference type="InterPro" id="IPR014284">
    <property type="entry name" value="RNA_pol_sigma-70_dom"/>
</dbReference>
<dbReference type="GO" id="GO:0006352">
    <property type="term" value="P:DNA-templated transcription initiation"/>
    <property type="evidence" value="ECO:0007669"/>
    <property type="project" value="InterPro"/>
</dbReference>
<evidence type="ECO:0000313" key="9">
    <source>
        <dbReference type="Proteomes" id="UP000254958"/>
    </source>
</evidence>
<evidence type="ECO:0000313" key="10">
    <source>
        <dbReference type="Proteomes" id="UP000562982"/>
    </source>
</evidence>
<reference evidence="8 9" key="1">
    <citation type="submission" date="2018-07" db="EMBL/GenBank/DDBJ databases">
        <title>Genomic Encyclopedia of Type Strains, Phase IV (KMG-IV): sequencing the most valuable type-strain genomes for metagenomic binning, comparative biology and taxonomic classification.</title>
        <authorList>
            <person name="Goeker M."/>
        </authorList>
    </citation>
    <scope>NUCLEOTIDE SEQUENCE [LARGE SCALE GENOMIC DNA]</scope>
    <source>
        <strain evidence="8 9">DSM 5603</strain>
    </source>
</reference>
<dbReference type="PANTHER" id="PTHR43133">
    <property type="entry name" value="RNA POLYMERASE ECF-TYPE SIGMA FACTO"/>
    <property type="match status" value="1"/>
</dbReference>
<dbReference type="Proteomes" id="UP000254958">
    <property type="component" value="Unassembled WGS sequence"/>
</dbReference>
<dbReference type="EMBL" id="QQAW01000008">
    <property type="protein sequence ID" value="RDI36753.1"/>
    <property type="molecule type" value="Genomic_DNA"/>
</dbReference>
<proteinExistence type="inferred from homology"/>
<sequence>MANDDTLLSVYLDNRLRFLNLAARIVGSRAKAEDIVQDAFVNLSQARRSGTPVASPLAYLTQIVRRLALDHMHSGKVRFEESHTEQVLAALSTEYRTPEDASASRQQLAVIASALDQLPPRTRIAFEMQRFGGYRLHEIAATLDISITRAAQLIAEALKACKHAIDAQKRDGKPSPRP</sequence>
<accession>A0A370G3W5</accession>
<keyword evidence="3" id="KW-0731">Sigma factor</keyword>
<dbReference type="Proteomes" id="UP000562982">
    <property type="component" value="Unassembled WGS sequence"/>
</dbReference>
<dbReference type="SUPFAM" id="SSF88946">
    <property type="entry name" value="Sigma2 domain of RNA polymerase sigma factors"/>
    <property type="match status" value="1"/>
</dbReference>